<feature type="compositionally biased region" description="Basic and acidic residues" evidence="1">
    <location>
        <begin position="94"/>
        <end position="104"/>
    </location>
</feature>
<feature type="region of interest" description="Disordered" evidence="1">
    <location>
        <begin position="144"/>
        <end position="173"/>
    </location>
</feature>
<organism evidence="3 4">
    <name type="scientific">Rotaria magnacalcarata</name>
    <dbReference type="NCBI Taxonomy" id="392030"/>
    <lineage>
        <taxon>Eukaryota</taxon>
        <taxon>Metazoa</taxon>
        <taxon>Spiralia</taxon>
        <taxon>Gnathifera</taxon>
        <taxon>Rotifera</taxon>
        <taxon>Eurotatoria</taxon>
        <taxon>Bdelloidea</taxon>
        <taxon>Philodinida</taxon>
        <taxon>Philodinidae</taxon>
        <taxon>Rotaria</taxon>
    </lineage>
</organism>
<dbReference type="EMBL" id="CAJOBJ010053472">
    <property type="protein sequence ID" value="CAF4385003.1"/>
    <property type="molecule type" value="Genomic_DNA"/>
</dbReference>
<gene>
    <name evidence="3" type="ORF">BYL167_LOCUS36326</name>
    <name evidence="2" type="ORF">GIL414_LOCUS29471</name>
</gene>
<dbReference type="EMBL" id="CAJOBH010078981">
    <property type="protein sequence ID" value="CAF4507914.1"/>
    <property type="molecule type" value="Genomic_DNA"/>
</dbReference>
<proteinExistence type="predicted"/>
<feature type="compositionally biased region" description="Basic and acidic residues" evidence="1">
    <location>
        <begin position="113"/>
        <end position="123"/>
    </location>
</feature>
<dbReference type="Proteomes" id="UP000681720">
    <property type="component" value="Unassembled WGS sequence"/>
</dbReference>
<accession>A0A8S2XNB3</accession>
<feature type="compositionally biased region" description="Basic and acidic residues" evidence="1">
    <location>
        <begin position="149"/>
        <end position="173"/>
    </location>
</feature>
<feature type="region of interest" description="Disordered" evidence="1">
    <location>
        <begin position="83"/>
        <end position="126"/>
    </location>
</feature>
<dbReference type="AlphaFoldDB" id="A0A8S2XNB3"/>
<comment type="caution">
    <text evidence="3">The sequence shown here is derived from an EMBL/GenBank/DDBJ whole genome shotgun (WGS) entry which is preliminary data.</text>
</comment>
<evidence type="ECO:0000313" key="2">
    <source>
        <dbReference type="EMBL" id="CAF4385003.1"/>
    </source>
</evidence>
<protein>
    <submittedName>
        <fullName evidence="3">Uncharacterized protein</fullName>
    </submittedName>
</protein>
<name>A0A8S2XNB3_9BILA</name>
<evidence type="ECO:0000313" key="3">
    <source>
        <dbReference type="EMBL" id="CAF4507914.1"/>
    </source>
</evidence>
<feature type="region of interest" description="Disordered" evidence="1">
    <location>
        <begin position="1"/>
        <end position="23"/>
    </location>
</feature>
<sequence>MDQRLRSMHGTTPDGLAPGSMKSLGENKLRAFEQGAVVVNTRANLSRKEREGLRAKIEASETEEVLKEFVAAFEEPANKTSKTFIKGGVFNPGSHEETPSDRGKAYRVSTPLNKKEESSHSKDILQQQIARSNAAALAAAAALSAAAENKPKLKSDRDKRKSNLESFKEELKR</sequence>
<dbReference type="Proteomes" id="UP000681967">
    <property type="component" value="Unassembled WGS sequence"/>
</dbReference>
<evidence type="ECO:0000256" key="1">
    <source>
        <dbReference type="SAM" id="MobiDB-lite"/>
    </source>
</evidence>
<evidence type="ECO:0000313" key="4">
    <source>
        <dbReference type="Proteomes" id="UP000681967"/>
    </source>
</evidence>
<reference evidence="3" key="1">
    <citation type="submission" date="2021-02" db="EMBL/GenBank/DDBJ databases">
        <authorList>
            <person name="Nowell W R."/>
        </authorList>
    </citation>
    <scope>NUCLEOTIDE SEQUENCE</scope>
</reference>